<dbReference type="EMBL" id="UIGR01000001">
    <property type="protein sequence ID" value="SUX33572.1"/>
    <property type="molecule type" value="Genomic_DNA"/>
</dbReference>
<reference evidence="1 2" key="1">
    <citation type="submission" date="2018-06" db="EMBL/GenBank/DDBJ databases">
        <authorList>
            <consortium name="Pathogen Informatics"/>
            <person name="Doyle S."/>
        </authorList>
    </citation>
    <scope>NUCLEOTIDE SEQUENCE [LARGE SCALE GENOMIC DNA]</scope>
    <source>
        <strain evidence="1 2">NCTC8684</strain>
    </source>
</reference>
<dbReference type="Gene3D" id="3.40.190.10">
    <property type="entry name" value="Periplasmic binding protein-like II"/>
    <property type="match status" value="2"/>
</dbReference>
<dbReference type="SUPFAM" id="SSF53850">
    <property type="entry name" value="Periplasmic binding protein-like II"/>
    <property type="match status" value="1"/>
</dbReference>
<accession>A0AAX2MB05</accession>
<dbReference type="AlphaFoldDB" id="A0AAX2MB05"/>
<gene>
    <name evidence="1" type="ORF">NCTC8684_02674</name>
</gene>
<sequence>MARAILSAARRWLAPICFLAWMAAAWAGEPILIRYPAFSPESEARFQPYLDLLREALERTSPRYGPAELQPSPQSMTETRYLQELLLGNLDVAWSSTSEERERLMRPVRIPLDKGLLGYRVALIPAARQSDIAGVRDLAGLRRLRVGQGLGWGDVRLYRHNGIQVTEAGYELLFAMLDKGRFDLFPRGIGEVFSELDNRSAAYPGLAVDKSLLIYYPWPYYFFFNRERGAELAKRVEEGLRLMLKDGSYDRFFQQHYGASIRRADLDGRTLIRLDNPMLPKKTPLDDARLWYQPASRAR</sequence>
<evidence type="ECO:0000313" key="1">
    <source>
        <dbReference type="EMBL" id="SUX33572.1"/>
    </source>
</evidence>
<dbReference type="Proteomes" id="UP000254029">
    <property type="component" value="Unassembled WGS sequence"/>
</dbReference>
<proteinExistence type="predicted"/>
<protein>
    <recommendedName>
        <fullName evidence="3">Solute-binding protein family 3/N-terminal domain-containing protein</fullName>
    </recommendedName>
</protein>
<organism evidence="1 2">
    <name type="scientific">Chromobacterium violaceum</name>
    <dbReference type="NCBI Taxonomy" id="536"/>
    <lineage>
        <taxon>Bacteria</taxon>
        <taxon>Pseudomonadati</taxon>
        <taxon>Pseudomonadota</taxon>
        <taxon>Betaproteobacteria</taxon>
        <taxon>Neisseriales</taxon>
        <taxon>Chromobacteriaceae</taxon>
        <taxon>Chromobacterium</taxon>
    </lineage>
</organism>
<evidence type="ECO:0008006" key="3">
    <source>
        <dbReference type="Google" id="ProtNLM"/>
    </source>
</evidence>
<evidence type="ECO:0000313" key="2">
    <source>
        <dbReference type="Proteomes" id="UP000254029"/>
    </source>
</evidence>
<comment type="caution">
    <text evidence="1">The sequence shown here is derived from an EMBL/GenBank/DDBJ whole genome shotgun (WGS) entry which is preliminary data.</text>
</comment>
<name>A0AAX2MB05_CHRVL</name>